<evidence type="ECO:0000256" key="1">
    <source>
        <dbReference type="SAM" id="Phobius"/>
    </source>
</evidence>
<sequence length="125" mass="13921">MNSNDSHDASSSHSSGDLHSRAYIAMLILIGVLIAGIFVMFYHYFRWVLRRARKAENSNTMRDTTLSGNIVAVPMFVPRTVAVPVSNSVALIYDKSSQSIYDNDPPPSYESIFPSDVIVQSSLRH</sequence>
<protein>
    <submittedName>
        <fullName evidence="2">Uncharacterized protein</fullName>
    </submittedName>
</protein>
<evidence type="ECO:0000313" key="3">
    <source>
        <dbReference type="Proteomes" id="UP000094527"/>
    </source>
</evidence>
<name>A0A1D2NM05_ORCCI</name>
<gene>
    <name evidence="2" type="ORF">Ocin01_00691</name>
</gene>
<keyword evidence="1" id="KW-0472">Membrane</keyword>
<keyword evidence="3" id="KW-1185">Reference proteome</keyword>
<comment type="caution">
    <text evidence="2">The sequence shown here is derived from an EMBL/GenBank/DDBJ whole genome shotgun (WGS) entry which is preliminary data.</text>
</comment>
<keyword evidence="1" id="KW-0812">Transmembrane</keyword>
<evidence type="ECO:0000313" key="2">
    <source>
        <dbReference type="EMBL" id="ODN05966.1"/>
    </source>
</evidence>
<organism evidence="2 3">
    <name type="scientific">Orchesella cincta</name>
    <name type="common">Springtail</name>
    <name type="synonym">Podura cincta</name>
    <dbReference type="NCBI Taxonomy" id="48709"/>
    <lineage>
        <taxon>Eukaryota</taxon>
        <taxon>Metazoa</taxon>
        <taxon>Ecdysozoa</taxon>
        <taxon>Arthropoda</taxon>
        <taxon>Hexapoda</taxon>
        <taxon>Collembola</taxon>
        <taxon>Entomobryomorpha</taxon>
        <taxon>Entomobryoidea</taxon>
        <taxon>Orchesellidae</taxon>
        <taxon>Orchesellinae</taxon>
        <taxon>Orchesella</taxon>
    </lineage>
</organism>
<dbReference type="Proteomes" id="UP000094527">
    <property type="component" value="Unassembled WGS sequence"/>
</dbReference>
<feature type="transmembrane region" description="Helical" evidence="1">
    <location>
        <begin position="22"/>
        <end position="45"/>
    </location>
</feature>
<reference evidence="2 3" key="1">
    <citation type="journal article" date="2016" name="Genome Biol. Evol.">
        <title>Gene Family Evolution Reflects Adaptation to Soil Environmental Stressors in the Genome of the Collembolan Orchesella cincta.</title>
        <authorList>
            <person name="Faddeeva-Vakhrusheva A."/>
            <person name="Derks M.F."/>
            <person name="Anvar S.Y."/>
            <person name="Agamennone V."/>
            <person name="Suring W."/>
            <person name="Smit S."/>
            <person name="van Straalen N.M."/>
            <person name="Roelofs D."/>
        </authorList>
    </citation>
    <scope>NUCLEOTIDE SEQUENCE [LARGE SCALE GENOMIC DNA]</scope>
    <source>
        <tissue evidence="2">Mixed pool</tissue>
    </source>
</reference>
<accession>A0A1D2NM05</accession>
<proteinExistence type="predicted"/>
<dbReference type="AlphaFoldDB" id="A0A1D2NM05"/>
<dbReference type="EMBL" id="LJIJ01000012">
    <property type="protein sequence ID" value="ODN05966.1"/>
    <property type="molecule type" value="Genomic_DNA"/>
</dbReference>
<keyword evidence="1" id="KW-1133">Transmembrane helix</keyword>